<keyword evidence="4" id="KW-0378">Hydrolase</keyword>
<dbReference type="PANTHER" id="PTHR24070">
    <property type="entry name" value="RAS, DI-RAS, AND RHEB FAMILY MEMBERS OF SMALL GTPASE SUPERFAMILY"/>
    <property type="match status" value="1"/>
</dbReference>
<accession>A0A5C3LYM9</accession>
<evidence type="ECO:0000313" key="5">
    <source>
        <dbReference type="Proteomes" id="UP000308652"/>
    </source>
</evidence>
<keyword evidence="5" id="KW-1185">Reference proteome</keyword>
<name>A0A5C3LYM9_9AGAR</name>
<dbReference type="AlphaFoldDB" id="A0A5C3LYM9"/>
<dbReference type="InterPro" id="IPR027417">
    <property type="entry name" value="P-loop_NTPase"/>
</dbReference>
<dbReference type="EMBL" id="ML213604">
    <property type="protein sequence ID" value="TFK38060.1"/>
    <property type="molecule type" value="Genomic_DNA"/>
</dbReference>
<dbReference type="InterPro" id="IPR001806">
    <property type="entry name" value="Small_GTPase"/>
</dbReference>
<organism evidence="4 5">
    <name type="scientific">Crucibulum laeve</name>
    <dbReference type="NCBI Taxonomy" id="68775"/>
    <lineage>
        <taxon>Eukaryota</taxon>
        <taxon>Fungi</taxon>
        <taxon>Dikarya</taxon>
        <taxon>Basidiomycota</taxon>
        <taxon>Agaricomycotina</taxon>
        <taxon>Agaricomycetes</taxon>
        <taxon>Agaricomycetidae</taxon>
        <taxon>Agaricales</taxon>
        <taxon>Agaricineae</taxon>
        <taxon>Nidulariaceae</taxon>
        <taxon>Crucibulum</taxon>
    </lineage>
</organism>
<proteinExistence type="predicted"/>
<dbReference type="PROSITE" id="PS51421">
    <property type="entry name" value="RAS"/>
    <property type="match status" value="1"/>
</dbReference>
<evidence type="ECO:0000313" key="4">
    <source>
        <dbReference type="EMBL" id="TFK38060.1"/>
    </source>
</evidence>
<dbReference type="GO" id="GO:0003924">
    <property type="term" value="F:GTPase activity"/>
    <property type="evidence" value="ECO:0007669"/>
    <property type="project" value="InterPro"/>
</dbReference>
<keyword evidence="3" id="KW-0342">GTP-binding</keyword>
<dbReference type="Pfam" id="PF00071">
    <property type="entry name" value="Ras"/>
    <property type="match status" value="1"/>
</dbReference>
<dbReference type="InterPro" id="IPR020849">
    <property type="entry name" value="Small_GTPase_Ras-type"/>
</dbReference>
<dbReference type="Gene3D" id="3.40.50.300">
    <property type="entry name" value="P-loop containing nucleotide triphosphate hydrolases"/>
    <property type="match status" value="1"/>
</dbReference>
<keyword evidence="2" id="KW-0547">Nucleotide-binding</keyword>
<dbReference type="SMART" id="SM00175">
    <property type="entry name" value="RAB"/>
    <property type="match status" value="1"/>
</dbReference>
<reference evidence="4 5" key="1">
    <citation type="journal article" date="2019" name="Nat. Ecol. Evol.">
        <title>Megaphylogeny resolves global patterns of mushroom evolution.</title>
        <authorList>
            <person name="Varga T."/>
            <person name="Krizsan K."/>
            <person name="Foldi C."/>
            <person name="Dima B."/>
            <person name="Sanchez-Garcia M."/>
            <person name="Sanchez-Ramirez S."/>
            <person name="Szollosi G.J."/>
            <person name="Szarkandi J.G."/>
            <person name="Papp V."/>
            <person name="Albert L."/>
            <person name="Andreopoulos W."/>
            <person name="Angelini C."/>
            <person name="Antonin V."/>
            <person name="Barry K.W."/>
            <person name="Bougher N.L."/>
            <person name="Buchanan P."/>
            <person name="Buyck B."/>
            <person name="Bense V."/>
            <person name="Catcheside P."/>
            <person name="Chovatia M."/>
            <person name="Cooper J."/>
            <person name="Damon W."/>
            <person name="Desjardin D."/>
            <person name="Finy P."/>
            <person name="Geml J."/>
            <person name="Haridas S."/>
            <person name="Hughes K."/>
            <person name="Justo A."/>
            <person name="Karasinski D."/>
            <person name="Kautmanova I."/>
            <person name="Kiss B."/>
            <person name="Kocsube S."/>
            <person name="Kotiranta H."/>
            <person name="LaButti K.M."/>
            <person name="Lechner B.E."/>
            <person name="Liimatainen K."/>
            <person name="Lipzen A."/>
            <person name="Lukacs Z."/>
            <person name="Mihaltcheva S."/>
            <person name="Morgado L.N."/>
            <person name="Niskanen T."/>
            <person name="Noordeloos M.E."/>
            <person name="Ohm R.A."/>
            <person name="Ortiz-Santana B."/>
            <person name="Ovrebo C."/>
            <person name="Racz N."/>
            <person name="Riley R."/>
            <person name="Savchenko A."/>
            <person name="Shiryaev A."/>
            <person name="Soop K."/>
            <person name="Spirin V."/>
            <person name="Szebenyi C."/>
            <person name="Tomsovsky M."/>
            <person name="Tulloss R.E."/>
            <person name="Uehling J."/>
            <person name="Grigoriev I.V."/>
            <person name="Vagvolgyi C."/>
            <person name="Papp T."/>
            <person name="Martin F.M."/>
            <person name="Miettinen O."/>
            <person name="Hibbett D.S."/>
            <person name="Nagy L.G."/>
        </authorList>
    </citation>
    <scope>NUCLEOTIDE SEQUENCE [LARGE SCALE GENOMIC DNA]</scope>
    <source>
        <strain evidence="4 5">CBS 166.37</strain>
    </source>
</reference>
<dbReference type="STRING" id="68775.A0A5C3LYM9"/>
<dbReference type="PROSITE" id="PS51419">
    <property type="entry name" value="RAB"/>
    <property type="match status" value="1"/>
</dbReference>
<dbReference type="PRINTS" id="PR00449">
    <property type="entry name" value="RASTRNSFRMNG"/>
</dbReference>
<dbReference type="GO" id="GO:0005886">
    <property type="term" value="C:plasma membrane"/>
    <property type="evidence" value="ECO:0007669"/>
    <property type="project" value="UniProtKB-SubCell"/>
</dbReference>
<dbReference type="SUPFAM" id="SSF52540">
    <property type="entry name" value="P-loop containing nucleoside triphosphate hydrolases"/>
    <property type="match status" value="1"/>
</dbReference>
<protein>
    <submittedName>
        <fullName evidence="4">P-loop containing nucleoside triphosphate hydrolase protein</fullName>
    </submittedName>
</protein>
<evidence type="ECO:0000256" key="1">
    <source>
        <dbReference type="ARBA" id="ARBA00004342"/>
    </source>
</evidence>
<dbReference type="SMART" id="SM00173">
    <property type="entry name" value="RAS"/>
    <property type="match status" value="1"/>
</dbReference>
<comment type="subcellular location">
    <subcellularLocation>
        <location evidence="1">Cell membrane</location>
        <topology evidence="1">Lipid-anchor</topology>
        <orientation evidence="1">Cytoplasmic side</orientation>
    </subcellularLocation>
</comment>
<dbReference type="SMART" id="SM00174">
    <property type="entry name" value="RHO"/>
    <property type="match status" value="1"/>
</dbReference>
<evidence type="ECO:0000256" key="2">
    <source>
        <dbReference type="ARBA" id="ARBA00022741"/>
    </source>
</evidence>
<evidence type="ECO:0000256" key="3">
    <source>
        <dbReference type="ARBA" id="ARBA00023134"/>
    </source>
</evidence>
<dbReference type="GO" id="GO:0005525">
    <property type="term" value="F:GTP binding"/>
    <property type="evidence" value="ECO:0007669"/>
    <property type="project" value="UniProtKB-KW"/>
</dbReference>
<dbReference type="OrthoDB" id="3051117at2759"/>
<sequence>MPLNRLWPYSPVVRHRQESWRILLAGDNAVGKTSFAYQCSEETFKECYDTSLQEEHLVELDCDEIPATILLLDTWVAQACDIGIDDEIIPSGHAFILMYSVTSCHSFKDIVNMYHQIRKLKRGSNPVFALIGNKCDMRSSREISFNEGAALAQELGCQIFLETSAKTGENVQLVVSNIISELRKAGNRRTQMLNPMQLLRLSLSITKLWSSIIRK</sequence>
<dbReference type="GO" id="GO:0007165">
    <property type="term" value="P:signal transduction"/>
    <property type="evidence" value="ECO:0007669"/>
    <property type="project" value="InterPro"/>
</dbReference>
<gene>
    <name evidence="4" type="ORF">BDQ12DRAFT_683901</name>
</gene>
<dbReference type="Proteomes" id="UP000308652">
    <property type="component" value="Unassembled WGS sequence"/>
</dbReference>